<evidence type="ECO:0000313" key="2">
    <source>
        <dbReference type="Proteomes" id="UP000694389"/>
    </source>
</evidence>
<sequence length="75" mass="8891">CELSVTTLSLVFMLHKLMQTERETEDRCSRGMEERKQWGDNASRLMAFPVMCRLQAVCHRFMQKQQCSCYKNVEI</sequence>
<evidence type="ECO:0000313" key="1">
    <source>
        <dbReference type="Ensembl" id="ENSDLAP00005039685.2"/>
    </source>
</evidence>
<dbReference type="AlphaFoldDB" id="A0A8C4HA76"/>
<keyword evidence="2" id="KW-1185">Reference proteome</keyword>
<reference evidence="1" key="2">
    <citation type="submission" date="2025-09" db="UniProtKB">
        <authorList>
            <consortium name="Ensembl"/>
        </authorList>
    </citation>
    <scope>IDENTIFICATION</scope>
</reference>
<reference evidence="1" key="1">
    <citation type="submission" date="2025-08" db="UniProtKB">
        <authorList>
            <consortium name="Ensembl"/>
        </authorList>
    </citation>
    <scope>IDENTIFICATION</scope>
</reference>
<protein>
    <submittedName>
        <fullName evidence="1">Uncharacterized protein</fullName>
    </submittedName>
</protein>
<organism evidence="1 2">
    <name type="scientific">Dicentrarchus labrax</name>
    <name type="common">European seabass</name>
    <name type="synonym">Morone labrax</name>
    <dbReference type="NCBI Taxonomy" id="13489"/>
    <lineage>
        <taxon>Eukaryota</taxon>
        <taxon>Metazoa</taxon>
        <taxon>Chordata</taxon>
        <taxon>Craniata</taxon>
        <taxon>Vertebrata</taxon>
        <taxon>Euteleostomi</taxon>
        <taxon>Actinopterygii</taxon>
        <taxon>Neopterygii</taxon>
        <taxon>Teleostei</taxon>
        <taxon>Neoteleostei</taxon>
        <taxon>Acanthomorphata</taxon>
        <taxon>Eupercaria</taxon>
        <taxon>Moronidae</taxon>
        <taxon>Dicentrarchus</taxon>
    </lineage>
</organism>
<name>A0A8C4HA76_DICLA</name>
<accession>A0A8C4HA76</accession>
<dbReference type="Ensembl" id="ENSDLAT00005042375.2">
    <property type="protein sequence ID" value="ENSDLAP00005039685.2"/>
    <property type="gene ID" value="ENSDLAG00005017720.2"/>
</dbReference>
<proteinExistence type="predicted"/>
<dbReference type="Proteomes" id="UP000694389">
    <property type="component" value="Unassembled WGS sequence"/>
</dbReference>